<reference evidence="1" key="1">
    <citation type="journal article" date="2008" name="Nature">
        <title>The amphioxus genome and the evolution of the chordate karyotype.</title>
        <authorList>
            <consortium name="US DOE Joint Genome Institute (JGI-PGF)"/>
            <person name="Putnam N.H."/>
            <person name="Butts T."/>
            <person name="Ferrier D.E.K."/>
            <person name="Furlong R.F."/>
            <person name="Hellsten U."/>
            <person name="Kawashima T."/>
            <person name="Robinson-Rechavi M."/>
            <person name="Shoguchi E."/>
            <person name="Terry A."/>
            <person name="Yu J.-K."/>
            <person name="Benito-Gutierrez E.L."/>
            <person name="Dubchak I."/>
            <person name="Garcia-Fernandez J."/>
            <person name="Gibson-Brown J.J."/>
            <person name="Grigoriev I.V."/>
            <person name="Horton A.C."/>
            <person name="de Jong P.J."/>
            <person name="Jurka J."/>
            <person name="Kapitonov V.V."/>
            <person name="Kohara Y."/>
            <person name="Kuroki Y."/>
            <person name="Lindquist E."/>
            <person name="Lucas S."/>
            <person name="Osoegawa K."/>
            <person name="Pennacchio L.A."/>
            <person name="Salamov A.A."/>
            <person name="Satou Y."/>
            <person name="Sauka-Spengler T."/>
            <person name="Schmutz J."/>
            <person name="Shin-I T."/>
            <person name="Toyoda A."/>
            <person name="Bronner-Fraser M."/>
            <person name="Fujiyama A."/>
            <person name="Holland L.Z."/>
            <person name="Holland P.W.H."/>
            <person name="Satoh N."/>
            <person name="Rokhsar D.S."/>
        </authorList>
    </citation>
    <scope>NUCLEOTIDE SEQUENCE [LARGE SCALE GENOMIC DNA]</scope>
    <source>
        <strain evidence="1">S238N-H82</strain>
        <tissue evidence="1">Testes</tissue>
    </source>
</reference>
<accession>C3YR65</accession>
<organism>
    <name type="scientific">Branchiostoma floridae</name>
    <name type="common">Florida lancelet</name>
    <name type="synonym">Amphioxus</name>
    <dbReference type="NCBI Taxonomy" id="7739"/>
    <lineage>
        <taxon>Eukaryota</taxon>
        <taxon>Metazoa</taxon>
        <taxon>Chordata</taxon>
        <taxon>Cephalochordata</taxon>
        <taxon>Leptocardii</taxon>
        <taxon>Amphioxiformes</taxon>
        <taxon>Branchiostomatidae</taxon>
        <taxon>Branchiostoma</taxon>
    </lineage>
</organism>
<protein>
    <submittedName>
        <fullName evidence="1">Uncharacterized protein</fullName>
    </submittedName>
</protein>
<evidence type="ECO:0000313" key="1">
    <source>
        <dbReference type="EMBL" id="EEN57062.1"/>
    </source>
</evidence>
<name>C3YR65_BRAFL</name>
<dbReference type="InParanoid" id="C3YR65"/>
<dbReference type="PANTHER" id="PTHR46704:SF9">
    <property type="entry name" value="BHLH DOMAIN-CONTAINING PROTEIN"/>
    <property type="match status" value="1"/>
</dbReference>
<sequence length="346" mass="39907">MRQDSYESALDTAYQELFQFIRNDLFSNPRVLRMTDLSSRLVESIKSLGIEQIKDSTKKHMWRSLESEFCSTLHFFSDDNRRLFVYPDNLSRCDLVKAHQALQKELNTLKSLLNKDVVAKAALLLRDDIRKQDVSQAWPPVITEEDQSRDIIPPSVVKFFCYLLTGGFNNADASQRVERLVTSFGYDIVYAMFTVYEILRQSLIIKDKLQLKKIVCVFDQAIYAKATEVIWKHKDIFKPIVIGMGSFHTCCTLLAIIGKRFQGAGLRDLAIESGVVAEGSVSGVMDGRRYNRAVRFHKLVYEALLRLVWSGFLSWMRQNHNEDLTDLEEATETTDTTPMMYHNKLY</sequence>
<dbReference type="AlphaFoldDB" id="C3YR65"/>
<dbReference type="EMBL" id="GG666547">
    <property type="protein sequence ID" value="EEN57062.1"/>
    <property type="molecule type" value="Genomic_DNA"/>
</dbReference>
<gene>
    <name evidence="1" type="ORF">BRAFLDRAFT_102388</name>
</gene>
<proteinExistence type="predicted"/>
<dbReference type="PANTHER" id="PTHR46704">
    <property type="entry name" value="CXC DOMAIN-CONTAINING PROTEIN-RELATED"/>
    <property type="match status" value="1"/>
</dbReference>